<dbReference type="Pfam" id="PF14604">
    <property type="entry name" value="SH3_9"/>
    <property type="match status" value="1"/>
</dbReference>
<protein>
    <recommendedName>
        <fullName evidence="10">Alpha-(1,6)-fucosyltransferase</fullName>
    </recommendedName>
</protein>
<dbReference type="CDD" id="cd11792">
    <property type="entry name" value="SH3_Fut8"/>
    <property type="match status" value="1"/>
</dbReference>
<evidence type="ECO:0000256" key="5">
    <source>
        <dbReference type="PROSITE-ProRule" id="PRU00992"/>
    </source>
</evidence>
<dbReference type="VEuPathDB" id="VectorBase:HLOH_052142"/>
<gene>
    <name evidence="8" type="ORF">HPB48_005673</name>
</gene>
<evidence type="ECO:0008006" key="10">
    <source>
        <dbReference type="Google" id="ProtNLM"/>
    </source>
</evidence>
<evidence type="ECO:0000256" key="3">
    <source>
        <dbReference type="ARBA" id="ARBA00022679"/>
    </source>
</evidence>
<dbReference type="PROSITE" id="PS51659">
    <property type="entry name" value="GT23"/>
    <property type="match status" value="1"/>
</dbReference>
<evidence type="ECO:0000256" key="4">
    <source>
        <dbReference type="PROSITE-ProRule" id="PRU00192"/>
    </source>
</evidence>
<dbReference type="PANTHER" id="PTHR13132">
    <property type="entry name" value="ALPHA- 1,6 -FUCOSYLTRANSFERASE"/>
    <property type="match status" value="1"/>
</dbReference>
<keyword evidence="2 5" id="KW-0328">Glycosyltransferase</keyword>
<evidence type="ECO:0000313" key="8">
    <source>
        <dbReference type="EMBL" id="KAH9376021.1"/>
    </source>
</evidence>
<dbReference type="Pfam" id="PF19745">
    <property type="entry name" value="FUT8_N_cat"/>
    <property type="match status" value="1"/>
</dbReference>
<comment type="caution">
    <text evidence="8">The sequence shown here is derived from an EMBL/GenBank/DDBJ whole genome shotgun (WGS) entry which is preliminary data.</text>
</comment>
<feature type="region of interest" description="Important for donor substrate binding" evidence="5">
    <location>
        <begin position="193"/>
        <end position="194"/>
    </location>
</feature>
<evidence type="ECO:0000259" key="6">
    <source>
        <dbReference type="PROSITE" id="PS50002"/>
    </source>
</evidence>
<dbReference type="AlphaFoldDB" id="A0A9J6GKC2"/>
<keyword evidence="1 4" id="KW-0728">SH3 domain</keyword>
<sequence length="419" mass="46788">MRRADGYDRWRQAESRALSELVQGRLSRLQHPADCGRAPKLVCNLNKGCGYGCQVHHATYCLIVAYATRRTLVLNSKGWRYAAGGWETVFRPVSNSCTEAGAQGVGWGSHAEASPVVELPIIDSVQPRPAFLPLAVPAELAPRLTRLHGDPSLWWVSHVLGFLVRPQASLQRFLDQAAHDMGFRGPVVGVHVRRTDKVGTEAAFHGLEEYMEWVDDYFELLALRGGNTGPLQRRVYLATDEPKLPGRGAHQEASLIPYNRSPCNGLWCRYPSYQFFGDSRIAKTASLGQRYSSESLRGVLLDIHMLSRCDYLVCTFSSQVCRLAYELLQLSHVDAADRFRSLDDIYYFGGQNAHNQRAIYNHTAQSPEEIDMRVGDTLGIAGNHWDGFSKGVNRRTGRHGLYPAFKAVHKLDAVPFPPP</sequence>
<dbReference type="CDD" id="cd11300">
    <property type="entry name" value="Fut8_like"/>
    <property type="match status" value="1"/>
</dbReference>
<reference evidence="8 9" key="1">
    <citation type="journal article" date="2020" name="Cell">
        <title>Large-Scale Comparative Analyses of Tick Genomes Elucidate Their Genetic Diversity and Vector Capacities.</title>
        <authorList>
            <consortium name="Tick Genome and Microbiome Consortium (TIGMIC)"/>
            <person name="Jia N."/>
            <person name="Wang J."/>
            <person name="Shi W."/>
            <person name="Du L."/>
            <person name="Sun Y."/>
            <person name="Zhan W."/>
            <person name="Jiang J.F."/>
            <person name="Wang Q."/>
            <person name="Zhang B."/>
            <person name="Ji P."/>
            <person name="Bell-Sakyi L."/>
            <person name="Cui X.M."/>
            <person name="Yuan T.T."/>
            <person name="Jiang B.G."/>
            <person name="Yang W.F."/>
            <person name="Lam T.T."/>
            <person name="Chang Q.C."/>
            <person name="Ding S.J."/>
            <person name="Wang X.J."/>
            <person name="Zhu J.G."/>
            <person name="Ruan X.D."/>
            <person name="Zhao L."/>
            <person name="Wei J.T."/>
            <person name="Ye R.Z."/>
            <person name="Que T.C."/>
            <person name="Du C.H."/>
            <person name="Zhou Y.H."/>
            <person name="Cheng J.X."/>
            <person name="Dai P.F."/>
            <person name="Guo W.B."/>
            <person name="Han X.H."/>
            <person name="Huang E.J."/>
            <person name="Li L.F."/>
            <person name="Wei W."/>
            <person name="Gao Y.C."/>
            <person name="Liu J.Z."/>
            <person name="Shao H.Z."/>
            <person name="Wang X."/>
            <person name="Wang C.C."/>
            <person name="Yang T.C."/>
            <person name="Huo Q.B."/>
            <person name="Li W."/>
            <person name="Chen H.Y."/>
            <person name="Chen S.E."/>
            <person name="Zhou L.G."/>
            <person name="Ni X.B."/>
            <person name="Tian J.H."/>
            <person name="Sheng Y."/>
            <person name="Liu T."/>
            <person name="Pan Y.S."/>
            <person name="Xia L.Y."/>
            <person name="Li J."/>
            <person name="Zhao F."/>
            <person name="Cao W.C."/>
        </authorList>
    </citation>
    <scope>NUCLEOTIDE SEQUENCE [LARGE SCALE GENOMIC DNA]</scope>
    <source>
        <strain evidence="8">HaeL-2018</strain>
    </source>
</reference>
<dbReference type="InterPro" id="IPR035653">
    <property type="entry name" value="Fut8_SH3"/>
</dbReference>
<organism evidence="8 9">
    <name type="scientific">Haemaphysalis longicornis</name>
    <name type="common">Bush tick</name>
    <dbReference type="NCBI Taxonomy" id="44386"/>
    <lineage>
        <taxon>Eukaryota</taxon>
        <taxon>Metazoa</taxon>
        <taxon>Ecdysozoa</taxon>
        <taxon>Arthropoda</taxon>
        <taxon>Chelicerata</taxon>
        <taxon>Arachnida</taxon>
        <taxon>Acari</taxon>
        <taxon>Parasitiformes</taxon>
        <taxon>Ixodida</taxon>
        <taxon>Ixodoidea</taxon>
        <taxon>Ixodidae</taxon>
        <taxon>Haemaphysalinae</taxon>
        <taxon>Haemaphysalis</taxon>
    </lineage>
</organism>
<comment type="similarity">
    <text evidence="5">Belongs to the glycosyltransferase 23 family.</text>
</comment>
<dbReference type="Proteomes" id="UP000821853">
    <property type="component" value="Chromosome 5"/>
</dbReference>
<dbReference type="SMART" id="SM00326">
    <property type="entry name" value="SH3"/>
    <property type="match status" value="1"/>
</dbReference>
<feature type="domain" description="SH3" evidence="6">
    <location>
        <begin position="351"/>
        <end position="412"/>
    </location>
</feature>
<dbReference type="PANTHER" id="PTHR13132:SF29">
    <property type="entry name" value="ALPHA-(1,6)-FUCOSYLTRANSFERASE"/>
    <property type="match status" value="1"/>
</dbReference>
<dbReference type="FunFam" id="2.30.30.40:FF:000070">
    <property type="entry name" value="Alpha-(1,6)-fucosyltransferase"/>
    <property type="match status" value="1"/>
</dbReference>
<dbReference type="Gene3D" id="3.40.50.11350">
    <property type="match status" value="1"/>
</dbReference>
<evidence type="ECO:0000259" key="7">
    <source>
        <dbReference type="PROSITE" id="PS51659"/>
    </source>
</evidence>
<evidence type="ECO:0000313" key="9">
    <source>
        <dbReference type="Proteomes" id="UP000821853"/>
    </source>
</evidence>
<dbReference type="GO" id="GO:0046921">
    <property type="term" value="F:alpha-(1-&gt;6)-fucosyltransferase activity"/>
    <property type="evidence" value="ECO:0007669"/>
    <property type="project" value="TreeGrafter"/>
</dbReference>
<name>A0A9J6GKC2_HAELO</name>
<dbReference type="InterPro" id="IPR001452">
    <property type="entry name" value="SH3_domain"/>
</dbReference>
<keyword evidence="9" id="KW-1185">Reference proteome</keyword>
<dbReference type="Gene3D" id="2.30.30.40">
    <property type="entry name" value="SH3 Domains"/>
    <property type="match status" value="1"/>
</dbReference>
<evidence type="ECO:0000256" key="1">
    <source>
        <dbReference type="ARBA" id="ARBA00022443"/>
    </source>
</evidence>
<dbReference type="InterPro" id="IPR045573">
    <property type="entry name" value="Fut8_N_cat"/>
</dbReference>
<proteinExistence type="inferred from homology"/>
<dbReference type="SUPFAM" id="SSF50044">
    <property type="entry name" value="SH3-domain"/>
    <property type="match status" value="1"/>
</dbReference>
<dbReference type="OMA" id="SDGYEAW"/>
<accession>A0A9J6GKC2</accession>
<dbReference type="EMBL" id="JABSTR010000007">
    <property type="protein sequence ID" value="KAH9376021.1"/>
    <property type="molecule type" value="Genomic_DNA"/>
</dbReference>
<dbReference type="OrthoDB" id="2014825at2759"/>
<dbReference type="InterPro" id="IPR036028">
    <property type="entry name" value="SH3-like_dom_sf"/>
</dbReference>
<dbReference type="PROSITE" id="PS50002">
    <property type="entry name" value="SH3"/>
    <property type="match status" value="1"/>
</dbReference>
<evidence type="ECO:0000256" key="2">
    <source>
        <dbReference type="ARBA" id="ARBA00022676"/>
    </source>
</evidence>
<keyword evidence="3 5" id="KW-0808">Transferase</keyword>
<dbReference type="InterPro" id="IPR027350">
    <property type="entry name" value="GT23_dom"/>
</dbReference>
<feature type="domain" description="GT23" evidence="7">
    <location>
        <begin position="37"/>
        <end position="342"/>
    </location>
</feature>
<dbReference type="GO" id="GO:0006487">
    <property type="term" value="P:protein N-linked glycosylation"/>
    <property type="evidence" value="ECO:0007669"/>
    <property type="project" value="TreeGrafter"/>
</dbReference>